<comment type="caution">
    <text evidence="2">The sequence shown here is derived from an EMBL/GenBank/DDBJ whole genome shotgun (WGS) entry which is preliminary data.</text>
</comment>
<evidence type="ECO:0000313" key="3">
    <source>
        <dbReference type="Proteomes" id="UP001066276"/>
    </source>
</evidence>
<feature type="compositionally biased region" description="Low complexity" evidence="1">
    <location>
        <begin position="51"/>
        <end position="60"/>
    </location>
</feature>
<protein>
    <submittedName>
        <fullName evidence="2">Uncharacterized protein</fullName>
    </submittedName>
</protein>
<dbReference type="Proteomes" id="UP001066276">
    <property type="component" value="Chromosome 2_1"/>
</dbReference>
<reference evidence="2" key="1">
    <citation type="journal article" date="2022" name="bioRxiv">
        <title>Sequencing and chromosome-scale assembly of the giantPleurodeles waltlgenome.</title>
        <authorList>
            <person name="Brown T."/>
            <person name="Elewa A."/>
            <person name="Iarovenko S."/>
            <person name="Subramanian E."/>
            <person name="Araus A.J."/>
            <person name="Petzold A."/>
            <person name="Susuki M."/>
            <person name="Suzuki K.-i.T."/>
            <person name="Hayashi T."/>
            <person name="Toyoda A."/>
            <person name="Oliveira C."/>
            <person name="Osipova E."/>
            <person name="Leigh N.D."/>
            <person name="Simon A."/>
            <person name="Yun M.H."/>
        </authorList>
    </citation>
    <scope>NUCLEOTIDE SEQUENCE</scope>
    <source>
        <strain evidence="2">20211129_DDA</strain>
        <tissue evidence="2">Liver</tissue>
    </source>
</reference>
<gene>
    <name evidence="2" type="ORF">NDU88_004206</name>
</gene>
<proteinExistence type="predicted"/>
<dbReference type="EMBL" id="JANPWB010000003">
    <property type="protein sequence ID" value="KAJ1200382.1"/>
    <property type="molecule type" value="Genomic_DNA"/>
</dbReference>
<sequence length="60" mass="6086">MQTTAEGRTKRGSWGESQTDRSNPLDALGKARDGRGLGLMAAGSAEGGADLGAAEAKNTH</sequence>
<feature type="non-terminal residue" evidence="2">
    <location>
        <position position="60"/>
    </location>
</feature>
<evidence type="ECO:0000256" key="1">
    <source>
        <dbReference type="SAM" id="MobiDB-lite"/>
    </source>
</evidence>
<dbReference type="AlphaFoldDB" id="A0AAV7VI12"/>
<feature type="region of interest" description="Disordered" evidence="1">
    <location>
        <begin position="1"/>
        <end position="60"/>
    </location>
</feature>
<name>A0AAV7VI12_PLEWA</name>
<organism evidence="2 3">
    <name type="scientific">Pleurodeles waltl</name>
    <name type="common">Iberian ribbed newt</name>
    <dbReference type="NCBI Taxonomy" id="8319"/>
    <lineage>
        <taxon>Eukaryota</taxon>
        <taxon>Metazoa</taxon>
        <taxon>Chordata</taxon>
        <taxon>Craniata</taxon>
        <taxon>Vertebrata</taxon>
        <taxon>Euteleostomi</taxon>
        <taxon>Amphibia</taxon>
        <taxon>Batrachia</taxon>
        <taxon>Caudata</taxon>
        <taxon>Salamandroidea</taxon>
        <taxon>Salamandridae</taxon>
        <taxon>Pleurodelinae</taxon>
        <taxon>Pleurodeles</taxon>
    </lineage>
</organism>
<keyword evidence="3" id="KW-1185">Reference proteome</keyword>
<accession>A0AAV7VI12</accession>
<evidence type="ECO:0000313" key="2">
    <source>
        <dbReference type="EMBL" id="KAJ1200382.1"/>
    </source>
</evidence>